<evidence type="ECO:0000313" key="3">
    <source>
        <dbReference type="EMBL" id="NUU15881.1"/>
    </source>
</evidence>
<feature type="region of interest" description="Disordered" evidence="1">
    <location>
        <begin position="339"/>
        <end position="394"/>
    </location>
</feature>
<keyword evidence="4" id="KW-1185">Reference proteome</keyword>
<evidence type="ECO:0000259" key="2">
    <source>
        <dbReference type="Pfam" id="PF02120"/>
    </source>
</evidence>
<organism evidence="3 4">
    <name type="scientific">Cellulomonas humilata</name>
    <dbReference type="NCBI Taxonomy" id="144055"/>
    <lineage>
        <taxon>Bacteria</taxon>
        <taxon>Bacillati</taxon>
        <taxon>Actinomycetota</taxon>
        <taxon>Actinomycetes</taxon>
        <taxon>Micrococcales</taxon>
        <taxon>Cellulomonadaceae</taxon>
        <taxon>Cellulomonas</taxon>
    </lineage>
</organism>
<evidence type="ECO:0000256" key="1">
    <source>
        <dbReference type="SAM" id="MobiDB-lite"/>
    </source>
</evidence>
<feature type="domain" description="Flagellar hook-length control protein-like C-terminal" evidence="2">
    <location>
        <begin position="283"/>
        <end position="343"/>
    </location>
</feature>
<name>A0A7Y5ZXC4_9CELL</name>
<dbReference type="AlphaFoldDB" id="A0A7Y5ZXC4"/>
<protein>
    <recommendedName>
        <fullName evidence="2">Flagellar hook-length control protein-like C-terminal domain-containing protein</fullName>
    </recommendedName>
</protein>
<feature type="compositionally biased region" description="Basic and acidic residues" evidence="1">
    <location>
        <begin position="349"/>
        <end position="358"/>
    </location>
</feature>
<feature type="compositionally biased region" description="Low complexity" evidence="1">
    <location>
        <begin position="113"/>
        <end position="134"/>
    </location>
</feature>
<dbReference type="CDD" id="cd17470">
    <property type="entry name" value="T3SS_Flik_C"/>
    <property type="match status" value="1"/>
</dbReference>
<dbReference type="Proteomes" id="UP000565724">
    <property type="component" value="Unassembled WGS sequence"/>
</dbReference>
<reference evidence="3 4" key="1">
    <citation type="submission" date="2020-05" db="EMBL/GenBank/DDBJ databases">
        <title>Genome Sequencing of Type Strains.</title>
        <authorList>
            <person name="Lemaire J.F."/>
            <person name="Inderbitzin P."/>
            <person name="Gregorio O.A."/>
            <person name="Collins S.B."/>
            <person name="Wespe N."/>
            <person name="Knight-Connoni V."/>
        </authorList>
    </citation>
    <scope>NUCLEOTIDE SEQUENCE [LARGE SCALE GENOMIC DNA]</scope>
    <source>
        <strain evidence="3 4">ATCC 25174</strain>
    </source>
</reference>
<comment type="caution">
    <text evidence="3">The sequence shown here is derived from an EMBL/GenBank/DDBJ whole genome shotgun (WGS) entry which is preliminary data.</text>
</comment>
<dbReference type="Gene3D" id="3.30.750.140">
    <property type="match status" value="1"/>
</dbReference>
<gene>
    <name evidence="3" type="ORF">HP550_01275</name>
</gene>
<accession>A0A7Y5ZXC4</accession>
<sequence length="394" mass="38293">MTAALTALPPATPRPARVGATAPQSDFAQVLEQASARAETLTRSTDRADATAPGTDSSSTSTSTEAGAGGAAAAAETPATDAAAPTVATTTDPAAAALTALLAAQTVAAAPADPAVTTTPAPPAAVTGTPPAAEQPEQTGPSTTLPVPAPAPAPTTTQPAVPAAAADPAATGTDRPAAGIDRPAPTAAHVPAPVTDDQVALTPTPAGTAAPVLVADPTVAASPTPTPAVTGVVAPVATPVTPTIPTAPALPTPTAQPAPPPLAEQLGARLTALTGPGGLSHGRHILTVPVDPENLGPVRIVAHIGPESVRVELVGATEASREALRGALSELRRDLAASGLTVDVGPDGGRPDGHEPDPRGAVPWQQPRVPTTDPGTPAPAAPDRPPSRGLDLLA</sequence>
<dbReference type="InterPro" id="IPR038610">
    <property type="entry name" value="FliK-like_C_sf"/>
</dbReference>
<feature type="compositionally biased region" description="Low complexity" evidence="1">
    <location>
        <begin position="1"/>
        <end position="17"/>
    </location>
</feature>
<dbReference type="InterPro" id="IPR021136">
    <property type="entry name" value="Flagellar_hook_control-like_C"/>
</dbReference>
<proteinExistence type="predicted"/>
<feature type="region of interest" description="Disordered" evidence="1">
    <location>
        <begin position="113"/>
        <end position="190"/>
    </location>
</feature>
<dbReference type="Pfam" id="PF02120">
    <property type="entry name" value="Flg_hook"/>
    <property type="match status" value="1"/>
</dbReference>
<dbReference type="EMBL" id="JABMCI010000036">
    <property type="protein sequence ID" value="NUU15881.1"/>
    <property type="molecule type" value="Genomic_DNA"/>
</dbReference>
<feature type="compositionally biased region" description="Low complexity" evidence="1">
    <location>
        <begin position="50"/>
        <end position="87"/>
    </location>
</feature>
<feature type="region of interest" description="Disordered" evidence="1">
    <location>
        <begin position="1"/>
        <end position="87"/>
    </location>
</feature>
<evidence type="ECO:0000313" key="4">
    <source>
        <dbReference type="Proteomes" id="UP000565724"/>
    </source>
</evidence>
<feature type="compositionally biased region" description="Low complexity" evidence="1">
    <location>
        <begin position="154"/>
        <end position="190"/>
    </location>
</feature>
<dbReference type="RefSeq" id="WP_175345791.1">
    <property type="nucleotide sequence ID" value="NZ_JABMCI010000036.1"/>
</dbReference>